<dbReference type="RefSeq" id="WP_012763973.1">
    <property type="nucleotide sequence ID" value="NC_012880.1"/>
</dbReference>
<dbReference type="Proteomes" id="UP000002734">
    <property type="component" value="Chromosome"/>
</dbReference>
<keyword evidence="2" id="KW-0472">Membrane</keyword>
<evidence type="ECO:0000256" key="2">
    <source>
        <dbReference type="SAM" id="Phobius"/>
    </source>
</evidence>
<feature type="coiled-coil region" evidence="1">
    <location>
        <begin position="40"/>
        <end position="67"/>
    </location>
</feature>
<name>C6C805_MUSP7</name>
<reference evidence="3" key="1">
    <citation type="submission" date="2009-06" db="EMBL/GenBank/DDBJ databases">
        <title>Complete sequence of Dickeya dadantii Ech703.</title>
        <authorList>
            <consortium name="US DOE Joint Genome Institute"/>
            <person name="Lucas S."/>
            <person name="Copeland A."/>
            <person name="Lapidus A."/>
            <person name="Glavina del Rio T."/>
            <person name="Dalin E."/>
            <person name="Tice H."/>
            <person name="Bruce D."/>
            <person name="Goodwin L."/>
            <person name="Pitluck S."/>
            <person name="Chertkov O."/>
            <person name="Brettin T."/>
            <person name="Detter J.C."/>
            <person name="Han C."/>
            <person name="Larimer F."/>
            <person name="Land M."/>
            <person name="Hauser L."/>
            <person name="Kyrpides N."/>
            <person name="Mikhailova N."/>
            <person name="Balakrishnan V."/>
            <person name="Glasner J."/>
            <person name="Perna N.T."/>
        </authorList>
    </citation>
    <scope>NUCLEOTIDE SEQUENCE [LARGE SCALE GENOMIC DNA]</scope>
    <source>
        <strain evidence="3">Ech703</strain>
    </source>
</reference>
<evidence type="ECO:0000256" key="1">
    <source>
        <dbReference type="SAM" id="Coils"/>
    </source>
</evidence>
<keyword evidence="2" id="KW-1133">Transmembrane helix</keyword>
<protein>
    <submittedName>
        <fullName evidence="3">Uncharacterized protein</fullName>
    </submittedName>
</protein>
<organism evidence="3 4">
    <name type="scientific">Musicola paradisiaca (strain Ech703)</name>
    <name type="common">Dickeya paradisiaca</name>
    <name type="synonym">Dickeya dadantii</name>
    <dbReference type="NCBI Taxonomy" id="579405"/>
    <lineage>
        <taxon>Bacteria</taxon>
        <taxon>Pseudomonadati</taxon>
        <taxon>Pseudomonadota</taxon>
        <taxon>Gammaproteobacteria</taxon>
        <taxon>Enterobacterales</taxon>
        <taxon>Pectobacteriaceae</taxon>
        <taxon>Musicola</taxon>
    </lineage>
</organism>
<dbReference type="EMBL" id="CP001654">
    <property type="protein sequence ID" value="ACS84150.1"/>
    <property type="molecule type" value="Genomic_DNA"/>
</dbReference>
<dbReference type="HOGENOM" id="CLU_1452299_0_0_6"/>
<gene>
    <name evidence="3" type="ordered locus">Dd703_0335</name>
</gene>
<dbReference type="AlphaFoldDB" id="C6C805"/>
<accession>C6C805</accession>
<feature type="transmembrane region" description="Helical" evidence="2">
    <location>
        <begin position="20"/>
        <end position="41"/>
    </location>
</feature>
<evidence type="ECO:0000313" key="4">
    <source>
        <dbReference type="Proteomes" id="UP000002734"/>
    </source>
</evidence>
<keyword evidence="4" id="KW-1185">Reference proteome</keyword>
<dbReference type="KEGG" id="dda:Dd703_0335"/>
<sequence>MIEGVLLRFSRWLHVPLRVSLPVQTLGVMALSIVFGILLAAHERNQLRELRQQQEEGMRQIAEWRQKLIAMPAISDLRRQRDEYSVSGRTLTTEVVVALVEQSLRDAGVSLVSWQSRDVENASGVTSGWLLVFAGGYEGVLRFLRSMDAIPGALRVEHLHISKMQHELRVEVLLSAPVPDSPERSV</sequence>
<dbReference type="STRING" id="579405.Dd703_0335"/>
<proteinExistence type="predicted"/>
<keyword evidence="1" id="KW-0175">Coiled coil</keyword>
<dbReference type="eggNOG" id="ENOG503366X">
    <property type="taxonomic scope" value="Bacteria"/>
</dbReference>
<keyword evidence="2" id="KW-0812">Transmembrane</keyword>
<evidence type="ECO:0000313" key="3">
    <source>
        <dbReference type="EMBL" id="ACS84150.1"/>
    </source>
</evidence>